<name>A0A822YVG9_NELNU</name>
<proteinExistence type="inferred from homology"/>
<comment type="subcellular location">
    <subcellularLocation>
        <location evidence="1 6">Nucleus</location>
    </subcellularLocation>
</comment>
<dbReference type="Gene3D" id="2.40.50.140">
    <property type="entry name" value="Nucleic acid-binding proteins"/>
    <property type="match status" value="1"/>
</dbReference>
<evidence type="ECO:0000313" key="9">
    <source>
        <dbReference type="Proteomes" id="UP000607653"/>
    </source>
</evidence>
<dbReference type="SUPFAM" id="SSF50249">
    <property type="entry name" value="Nucleic acid-binding proteins"/>
    <property type="match status" value="1"/>
</dbReference>
<evidence type="ECO:0000256" key="3">
    <source>
        <dbReference type="ARBA" id="ARBA00022478"/>
    </source>
</evidence>
<dbReference type="Pfam" id="PF03876">
    <property type="entry name" value="SHS2_Rpb7-N"/>
    <property type="match status" value="1"/>
</dbReference>
<dbReference type="SUPFAM" id="SSF88798">
    <property type="entry name" value="N-terminal, heterodimerisation domain of RBP7 (RpoE)"/>
    <property type="match status" value="1"/>
</dbReference>
<evidence type="ECO:0000256" key="6">
    <source>
        <dbReference type="RuleBase" id="RU369086"/>
    </source>
</evidence>
<dbReference type="InterPro" id="IPR012340">
    <property type="entry name" value="NA-bd_OB-fold"/>
</dbReference>
<dbReference type="Proteomes" id="UP000607653">
    <property type="component" value="Unassembled WGS sequence"/>
</dbReference>
<dbReference type="CDD" id="cd04329">
    <property type="entry name" value="RNAP_II_Rpb7_N"/>
    <property type="match status" value="1"/>
</dbReference>
<evidence type="ECO:0000313" key="8">
    <source>
        <dbReference type="EMBL" id="DAD36672.1"/>
    </source>
</evidence>
<dbReference type="FunFam" id="3.30.1490.120:FF:000001">
    <property type="entry name" value="DNA-directed RNA polymerase II subunit RPB7"/>
    <property type="match status" value="1"/>
</dbReference>
<dbReference type="PANTHER" id="PTHR12709">
    <property type="entry name" value="DNA-DIRECTED RNA POLYMERASE II, III"/>
    <property type="match status" value="1"/>
</dbReference>
<dbReference type="InterPro" id="IPR005576">
    <property type="entry name" value="Rpb7-like_N"/>
</dbReference>
<sequence length="203" mass="22775">MYFYSDASTVTCSNFQSRKPALVPPGCEMYLKAQLSWNVLIPPENLDHEGLMLQRSIILGLLEEFANKKATKDHGYFIAVTTLVSIGKGKVRQESGNVLFPVVFSCITFKPFKGEVLQGVVDRVLKQGVFLKCGPIGKVFLSEHKLPDYHYVPGENPVFLNDKHSKIEKSSVVRFMVLGTRWAETDREFEMVGTLEGDFLGPI</sequence>
<evidence type="ECO:0000256" key="4">
    <source>
        <dbReference type="ARBA" id="ARBA00023163"/>
    </source>
</evidence>
<evidence type="ECO:0000256" key="5">
    <source>
        <dbReference type="ARBA" id="ARBA00023242"/>
    </source>
</evidence>
<evidence type="ECO:0000256" key="2">
    <source>
        <dbReference type="ARBA" id="ARBA00009307"/>
    </source>
</evidence>
<keyword evidence="5 6" id="KW-0539">Nucleus</keyword>
<accession>A0A822YVG9</accession>
<protein>
    <recommendedName>
        <fullName evidence="6">DNA-directed RNA polymerase subunit</fullName>
    </recommendedName>
</protein>
<keyword evidence="4 6" id="KW-0804">Transcription</keyword>
<evidence type="ECO:0000259" key="7">
    <source>
        <dbReference type="Pfam" id="PF03876"/>
    </source>
</evidence>
<dbReference type="PANTHER" id="PTHR12709:SF3">
    <property type="entry name" value="DNA-DIRECTED RNA POLYMERASE V SUBUNIT 7"/>
    <property type="match status" value="1"/>
</dbReference>
<keyword evidence="9" id="KW-1185">Reference proteome</keyword>
<dbReference type="EMBL" id="DUZY01000004">
    <property type="protein sequence ID" value="DAD36672.1"/>
    <property type="molecule type" value="Genomic_DNA"/>
</dbReference>
<dbReference type="Gene3D" id="3.30.1490.120">
    <property type="entry name" value="RNA polymerase Rpb7-like, N-terminal domain"/>
    <property type="match status" value="1"/>
</dbReference>
<reference evidence="8 9" key="1">
    <citation type="journal article" date="2020" name="Mol. Biol. Evol.">
        <title>Distinct Expression and Methylation Patterns for Genes with Different Fates following a Single Whole-Genome Duplication in Flowering Plants.</title>
        <authorList>
            <person name="Shi T."/>
            <person name="Rahmani R.S."/>
            <person name="Gugger P.F."/>
            <person name="Wang M."/>
            <person name="Li H."/>
            <person name="Zhang Y."/>
            <person name="Li Z."/>
            <person name="Wang Q."/>
            <person name="Van de Peer Y."/>
            <person name="Marchal K."/>
            <person name="Chen J."/>
        </authorList>
    </citation>
    <scope>NUCLEOTIDE SEQUENCE [LARGE SCALE GENOMIC DNA]</scope>
    <source>
        <tissue evidence="8">Leaf</tissue>
    </source>
</reference>
<comment type="similarity">
    <text evidence="2">Belongs to the eukaryotic RPB7/RPC8 RNA polymerase subunit family.</text>
</comment>
<keyword evidence="3 6" id="KW-0240">DNA-directed RNA polymerase</keyword>
<feature type="domain" description="RNA polymerase Rpb7-like N-terminal" evidence="7">
    <location>
        <begin position="36"/>
        <end position="96"/>
    </location>
</feature>
<comment type="caution">
    <text evidence="8">The sequence shown here is derived from an EMBL/GenBank/DDBJ whole genome shotgun (WGS) entry which is preliminary data.</text>
</comment>
<dbReference type="AlphaFoldDB" id="A0A822YVG9"/>
<dbReference type="InterPro" id="IPR045113">
    <property type="entry name" value="Rpb7-like"/>
</dbReference>
<evidence type="ECO:0000256" key="1">
    <source>
        <dbReference type="ARBA" id="ARBA00004123"/>
    </source>
</evidence>
<dbReference type="FunFam" id="2.40.50.140:FF:000043">
    <property type="entry name" value="DNA-directed RNA polymerase II subunit RPB7"/>
    <property type="match status" value="1"/>
</dbReference>
<gene>
    <name evidence="8" type="ORF">HUJ06_007313</name>
</gene>
<dbReference type="GO" id="GO:0055029">
    <property type="term" value="C:nuclear DNA-directed RNA polymerase complex"/>
    <property type="evidence" value="ECO:0007669"/>
    <property type="project" value="UniProtKB-ARBA"/>
</dbReference>
<dbReference type="InterPro" id="IPR036898">
    <property type="entry name" value="RNA_pol_Rpb7-like_N_sf"/>
</dbReference>
<organism evidence="8 9">
    <name type="scientific">Nelumbo nucifera</name>
    <name type="common">Sacred lotus</name>
    <dbReference type="NCBI Taxonomy" id="4432"/>
    <lineage>
        <taxon>Eukaryota</taxon>
        <taxon>Viridiplantae</taxon>
        <taxon>Streptophyta</taxon>
        <taxon>Embryophyta</taxon>
        <taxon>Tracheophyta</taxon>
        <taxon>Spermatophyta</taxon>
        <taxon>Magnoliopsida</taxon>
        <taxon>Proteales</taxon>
        <taxon>Nelumbonaceae</taxon>
        <taxon>Nelumbo</taxon>
    </lineage>
</organism>
<comment type="function">
    <text evidence="6">DNA-dependent RNA polymerase which catalyzes the transcription of DNA into RNA using the four ribonucleoside triphosphates as substrates.</text>
</comment>
<dbReference type="GO" id="GO:0006352">
    <property type="term" value="P:DNA-templated transcription initiation"/>
    <property type="evidence" value="ECO:0007669"/>
    <property type="project" value="UniProtKB-UniRule"/>
</dbReference>